<dbReference type="Proteomes" id="UP000054843">
    <property type="component" value="Unassembled WGS sequence"/>
</dbReference>
<reference evidence="1 2" key="1">
    <citation type="submission" date="2015-01" db="EMBL/GenBank/DDBJ databases">
        <title>Evolution of Trichinella species and genotypes.</title>
        <authorList>
            <person name="Korhonen P.K."/>
            <person name="Edoardo P."/>
            <person name="Giuseppe L.R."/>
            <person name="Gasser R.B."/>
        </authorList>
    </citation>
    <scope>NUCLEOTIDE SEQUENCE [LARGE SCALE GENOMIC DNA]</scope>
    <source>
        <strain evidence="1">ISS1980</strain>
    </source>
</reference>
<dbReference type="EMBL" id="JYDO01000012">
    <property type="protein sequence ID" value="KRZ78401.1"/>
    <property type="molecule type" value="Genomic_DNA"/>
</dbReference>
<organism evidence="1 2">
    <name type="scientific">Trichinella papuae</name>
    <dbReference type="NCBI Taxonomy" id="268474"/>
    <lineage>
        <taxon>Eukaryota</taxon>
        <taxon>Metazoa</taxon>
        <taxon>Ecdysozoa</taxon>
        <taxon>Nematoda</taxon>
        <taxon>Enoplea</taxon>
        <taxon>Dorylaimia</taxon>
        <taxon>Trichinellida</taxon>
        <taxon>Trichinellidae</taxon>
        <taxon>Trichinella</taxon>
    </lineage>
</organism>
<protein>
    <submittedName>
        <fullName evidence="1">Uncharacterized protein</fullName>
    </submittedName>
</protein>
<comment type="caution">
    <text evidence="1">The sequence shown here is derived from an EMBL/GenBank/DDBJ whole genome shotgun (WGS) entry which is preliminary data.</text>
</comment>
<name>A0A0V1N326_9BILA</name>
<keyword evidence="2" id="KW-1185">Reference proteome</keyword>
<sequence length="129" mass="14544">MALTDFKRLENYKELISTDPGCGFLDIFSKNSNSTGIAVLIPFKYTKQKLQQNPSNAIVGPEFLQRRRRFITLPLCLTHAVNPLIERNYCSRSTMVMKASTASGRPIYASSLPTTIIINDHILAEHIRC</sequence>
<proteinExistence type="predicted"/>
<evidence type="ECO:0000313" key="2">
    <source>
        <dbReference type="Proteomes" id="UP000054843"/>
    </source>
</evidence>
<accession>A0A0V1N326</accession>
<evidence type="ECO:0000313" key="1">
    <source>
        <dbReference type="EMBL" id="KRZ78401.1"/>
    </source>
</evidence>
<dbReference type="AlphaFoldDB" id="A0A0V1N326"/>
<gene>
    <name evidence="1" type="ORF">T10_12412</name>
</gene>